<reference evidence="2 3" key="1">
    <citation type="submission" date="2018-12" db="EMBL/GenBank/DDBJ databases">
        <title>Draft genome sequence of Xylaria grammica IHI A82.</title>
        <authorList>
            <person name="Buettner E."/>
            <person name="Kellner H."/>
        </authorList>
    </citation>
    <scope>NUCLEOTIDE SEQUENCE [LARGE SCALE GENOMIC DNA]</scope>
    <source>
        <strain evidence="2 3">IHI A82</strain>
    </source>
</reference>
<organism evidence="2 3">
    <name type="scientific">Xylaria grammica</name>
    <dbReference type="NCBI Taxonomy" id="363999"/>
    <lineage>
        <taxon>Eukaryota</taxon>
        <taxon>Fungi</taxon>
        <taxon>Dikarya</taxon>
        <taxon>Ascomycota</taxon>
        <taxon>Pezizomycotina</taxon>
        <taxon>Sordariomycetes</taxon>
        <taxon>Xylariomycetidae</taxon>
        <taxon>Xylariales</taxon>
        <taxon>Xylariaceae</taxon>
        <taxon>Xylaria</taxon>
    </lineage>
</organism>
<accession>A0A439D2V1</accession>
<sequence length="210" mass="24495">MGTKDRKNSSSSTSSYGSSVFSQSSSSSASTRMSAPDIDVAGYAAAGSLPCEFVGYGACEVTFDLEDTDAWIEHVIFDHLRDNLPKKAVCWFCDDYIFEAKRTSERRQNFEDRMHHIREHFLTERRTVNHMRPDYHLNTHLQHSGLISEQSYNAVRRYNEVPQPNWILAHDELPPDLQARDLRDQCVYHDPHHDERHYRRERHRSGKSRK</sequence>
<evidence type="ECO:0000313" key="2">
    <source>
        <dbReference type="EMBL" id="RWA08783.1"/>
    </source>
</evidence>
<dbReference type="EMBL" id="RYZI01000184">
    <property type="protein sequence ID" value="RWA08783.1"/>
    <property type="molecule type" value="Genomic_DNA"/>
</dbReference>
<feature type="compositionally biased region" description="Low complexity" evidence="1">
    <location>
        <begin position="9"/>
        <end position="30"/>
    </location>
</feature>
<feature type="region of interest" description="Disordered" evidence="1">
    <location>
        <begin position="190"/>
        <end position="210"/>
    </location>
</feature>
<name>A0A439D2V1_9PEZI</name>
<dbReference type="STRING" id="363999.A0A439D2V1"/>
<proteinExistence type="predicted"/>
<feature type="compositionally biased region" description="Basic residues" evidence="1">
    <location>
        <begin position="199"/>
        <end position="210"/>
    </location>
</feature>
<protein>
    <submittedName>
        <fullName evidence="2">Uncharacterized protein</fullName>
    </submittedName>
</protein>
<gene>
    <name evidence="2" type="ORF">EKO27_g6313</name>
</gene>
<evidence type="ECO:0000256" key="1">
    <source>
        <dbReference type="SAM" id="MobiDB-lite"/>
    </source>
</evidence>
<feature type="region of interest" description="Disordered" evidence="1">
    <location>
        <begin position="1"/>
        <end position="30"/>
    </location>
</feature>
<comment type="caution">
    <text evidence="2">The sequence shown here is derived from an EMBL/GenBank/DDBJ whole genome shotgun (WGS) entry which is preliminary data.</text>
</comment>
<dbReference type="Proteomes" id="UP000286045">
    <property type="component" value="Unassembled WGS sequence"/>
</dbReference>
<dbReference type="AlphaFoldDB" id="A0A439D2V1"/>
<evidence type="ECO:0000313" key="3">
    <source>
        <dbReference type="Proteomes" id="UP000286045"/>
    </source>
</evidence>
<keyword evidence="3" id="KW-1185">Reference proteome</keyword>